<organism evidence="2 3">
    <name type="scientific">Rotaria magnacalcarata</name>
    <dbReference type="NCBI Taxonomy" id="392030"/>
    <lineage>
        <taxon>Eukaryota</taxon>
        <taxon>Metazoa</taxon>
        <taxon>Spiralia</taxon>
        <taxon>Gnathifera</taxon>
        <taxon>Rotifera</taxon>
        <taxon>Eurotatoria</taxon>
        <taxon>Bdelloidea</taxon>
        <taxon>Philodinida</taxon>
        <taxon>Philodinidae</taxon>
        <taxon>Rotaria</taxon>
    </lineage>
</organism>
<evidence type="ECO:0000313" key="3">
    <source>
        <dbReference type="Proteomes" id="UP000663842"/>
    </source>
</evidence>
<gene>
    <name evidence="2" type="ORF">UXM345_LOCUS38062</name>
</gene>
<dbReference type="GO" id="GO:0043161">
    <property type="term" value="P:proteasome-mediated ubiquitin-dependent protein catabolic process"/>
    <property type="evidence" value="ECO:0007669"/>
    <property type="project" value="TreeGrafter"/>
</dbReference>
<dbReference type="Proteomes" id="UP000663842">
    <property type="component" value="Unassembled WGS sequence"/>
</dbReference>
<dbReference type="GO" id="GO:0000209">
    <property type="term" value="P:protein polyubiquitination"/>
    <property type="evidence" value="ECO:0007669"/>
    <property type="project" value="TreeGrafter"/>
</dbReference>
<dbReference type="Gene3D" id="2.120.10.30">
    <property type="entry name" value="TolB, C-terminal domain"/>
    <property type="match status" value="1"/>
</dbReference>
<dbReference type="EMBL" id="CAJOBF010023823">
    <property type="protein sequence ID" value="CAF4397067.1"/>
    <property type="molecule type" value="Genomic_DNA"/>
</dbReference>
<dbReference type="InterPro" id="IPR011042">
    <property type="entry name" value="6-blade_b-propeller_TolB-like"/>
</dbReference>
<sequence>VAGGNGEGDKFNQLKFPTYLFVDRQQNVYVSDNENHRVMKWTTGSKESEKKPGTVIVGGNSSGAGASQFNYPIDLSFDRHGNLYVVDMGNHHVQRFYIE</sequence>
<dbReference type="SUPFAM" id="SSF101898">
    <property type="entry name" value="NHL repeat"/>
    <property type="match status" value="1"/>
</dbReference>
<reference evidence="2" key="1">
    <citation type="submission" date="2021-02" db="EMBL/GenBank/DDBJ databases">
        <authorList>
            <person name="Nowell W R."/>
        </authorList>
    </citation>
    <scope>NUCLEOTIDE SEQUENCE</scope>
</reference>
<dbReference type="Pfam" id="PF01436">
    <property type="entry name" value="NHL"/>
    <property type="match status" value="1"/>
</dbReference>
<dbReference type="GO" id="GO:0061630">
    <property type="term" value="F:ubiquitin protein ligase activity"/>
    <property type="evidence" value="ECO:0007669"/>
    <property type="project" value="TreeGrafter"/>
</dbReference>
<dbReference type="PANTHER" id="PTHR24104">
    <property type="entry name" value="E3 UBIQUITIN-PROTEIN LIGASE NHLRC1-RELATED"/>
    <property type="match status" value="1"/>
</dbReference>
<dbReference type="InterPro" id="IPR050952">
    <property type="entry name" value="TRIM-NHL_E3_ligases"/>
</dbReference>
<proteinExistence type="predicted"/>
<name>A0A820P157_9BILA</name>
<comment type="caution">
    <text evidence="2">The sequence shown here is derived from an EMBL/GenBank/DDBJ whole genome shotgun (WGS) entry which is preliminary data.</text>
</comment>
<dbReference type="InterPro" id="IPR001258">
    <property type="entry name" value="NHL_repeat"/>
</dbReference>
<feature type="non-terminal residue" evidence="2">
    <location>
        <position position="1"/>
    </location>
</feature>
<evidence type="ECO:0000313" key="2">
    <source>
        <dbReference type="EMBL" id="CAF4397067.1"/>
    </source>
</evidence>
<dbReference type="PANTHER" id="PTHR24104:SF25">
    <property type="entry name" value="PROTEIN LIN-41"/>
    <property type="match status" value="1"/>
</dbReference>
<dbReference type="AlphaFoldDB" id="A0A820P157"/>
<protein>
    <submittedName>
        <fullName evidence="2">Uncharacterized protein</fullName>
    </submittedName>
</protein>
<evidence type="ECO:0000256" key="1">
    <source>
        <dbReference type="ARBA" id="ARBA00022737"/>
    </source>
</evidence>
<dbReference type="GO" id="GO:0008270">
    <property type="term" value="F:zinc ion binding"/>
    <property type="evidence" value="ECO:0007669"/>
    <property type="project" value="UniProtKB-KW"/>
</dbReference>
<keyword evidence="1" id="KW-0677">Repeat</keyword>
<accession>A0A820P157</accession>